<gene>
    <name evidence="3" type="ORF">FF38_02566</name>
</gene>
<dbReference type="Proteomes" id="UP000037069">
    <property type="component" value="Unassembled WGS sequence"/>
</dbReference>
<keyword evidence="1" id="KW-0732">Signal</keyword>
<evidence type="ECO:0000259" key="2">
    <source>
        <dbReference type="PROSITE" id="PS51019"/>
    </source>
</evidence>
<reference evidence="3 4" key="1">
    <citation type="journal article" date="2015" name="Nat. Commun.">
        <title>Lucilia cuprina genome unlocks parasitic fly biology to underpin future interventions.</title>
        <authorList>
            <person name="Anstead C.A."/>
            <person name="Korhonen P.K."/>
            <person name="Young N.D."/>
            <person name="Hall R.S."/>
            <person name="Jex A.R."/>
            <person name="Murali S.C."/>
            <person name="Hughes D.S."/>
            <person name="Lee S.F."/>
            <person name="Perry T."/>
            <person name="Stroehlein A.J."/>
            <person name="Ansell B.R."/>
            <person name="Breugelmans B."/>
            <person name="Hofmann A."/>
            <person name="Qu J."/>
            <person name="Dugan S."/>
            <person name="Lee S.L."/>
            <person name="Chao H."/>
            <person name="Dinh H."/>
            <person name="Han Y."/>
            <person name="Doddapaneni H.V."/>
            <person name="Worley K.C."/>
            <person name="Muzny D.M."/>
            <person name="Ioannidis P."/>
            <person name="Waterhouse R.M."/>
            <person name="Zdobnov E.M."/>
            <person name="James P.J."/>
            <person name="Bagnall N.H."/>
            <person name="Kotze A.C."/>
            <person name="Gibbs R.A."/>
            <person name="Richards S."/>
            <person name="Batterham P."/>
            <person name="Gasser R.B."/>
        </authorList>
    </citation>
    <scope>NUCLEOTIDE SEQUENCE [LARGE SCALE GENOMIC DNA]</scope>
    <source>
        <strain evidence="3 4">LS</strain>
        <tissue evidence="3">Full body</tissue>
    </source>
</reference>
<dbReference type="InterPro" id="IPR051237">
    <property type="entry name" value="Ferric-chelate_Red/DefProt"/>
</dbReference>
<evidence type="ECO:0000313" key="3">
    <source>
        <dbReference type="EMBL" id="KNC25311.1"/>
    </source>
</evidence>
<dbReference type="PROSITE" id="PS51019">
    <property type="entry name" value="REELIN"/>
    <property type="match status" value="1"/>
</dbReference>
<dbReference type="InterPro" id="IPR002861">
    <property type="entry name" value="Reeler_dom"/>
</dbReference>
<organism evidence="3 4">
    <name type="scientific">Lucilia cuprina</name>
    <name type="common">Green bottle fly</name>
    <name type="synonym">Australian sheep blowfly</name>
    <dbReference type="NCBI Taxonomy" id="7375"/>
    <lineage>
        <taxon>Eukaryota</taxon>
        <taxon>Metazoa</taxon>
        <taxon>Ecdysozoa</taxon>
        <taxon>Arthropoda</taxon>
        <taxon>Hexapoda</taxon>
        <taxon>Insecta</taxon>
        <taxon>Pterygota</taxon>
        <taxon>Neoptera</taxon>
        <taxon>Endopterygota</taxon>
        <taxon>Diptera</taxon>
        <taxon>Brachycera</taxon>
        <taxon>Muscomorpha</taxon>
        <taxon>Oestroidea</taxon>
        <taxon>Calliphoridae</taxon>
        <taxon>Luciliinae</taxon>
        <taxon>Lucilia</taxon>
    </lineage>
</organism>
<dbReference type="EMBL" id="JRES01001125">
    <property type="protein sequence ID" value="KNC25311.1"/>
    <property type="molecule type" value="Genomic_DNA"/>
</dbReference>
<dbReference type="Gene3D" id="2.60.40.4060">
    <property type="entry name" value="Reeler domain"/>
    <property type="match status" value="2"/>
</dbReference>
<dbReference type="PANTHER" id="PTHR45828:SF33">
    <property type="entry name" value="DOMON DOMAIN-CONTAINING PROTEIN"/>
    <property type="match status" value="1"/>
</dbReference>
<sequence length="309" mass="33190">MFRFMVIALCLAVPVLCNSAGAPTAICKNGLTPEHHVEPQSSQVPYSFSGGNAVKAGDKLTLTLGGGEFLGFALQAQDAKEHPVGTFKVIETNKSQLLTCSAAGDTLTHVQLNKKPITSVEFQWVAPADYSGAVKFVATVAKDGGTYWIRKVIKEFCYGSVIAPVFGHSIGAPTSVCENGLSVGHHAVPQTTEAPYSFSGENNVKSGEKISLTLSGDDFLGYVLQAQNAQEQPVGTFKIVEANKSQLLKCSAEGDTLTHVQLDKKPITSVEFEWLAPADYKGNVKFIATVVKDYATFWERKVTKNVVVE</sequence>
<protein>
    <submittedName>
        <fullName evidence="3">Defense protein l(2)34Fc</fullName>
    </submittedName>
</protein>
<feature type="signal peptide" evidence="1">
    <location>
        <begin position="1"/>
        <end position="17"/>
    </location>
</feature>
<evidence type="ECO:0000313" key="4">
    <source>
        <dbReference type="Proteomes" id="UP000037069"/>
    </source>
</evidence>
<dbReference type="InterPro" id="IPR042307">
    <property type="entry name" value="Reeler_sf"/>
</dbReference>
<accession>A0A0L0BZ88</accession>
<feature type="chain" id="PRO_5005535598" evidence="1">
    <location>
        <begin position="18"/>
        <end position="309"/>
    </location>
</feature>
<comment type="caution">
    <text evidence="3">The sequence shown here is derived from an EMBL/GenBank/DDBJ whole genome shotgun (WGS) entry which is preliminary data.</text>
</comment>
<evidence type="ECO:0000256" key="1">
    <source>
        <dbReference type="SAM" id="SignalP"/>
    </source>
</evidence>
<dbReference type="PANTHER" id="PTHR45828">
    <property type="entry name" value="CYTOCHROME B561/FERRIC REDUCTASE TRANSMEMBRANE"/>
    <property type="match status" value="1"/>
</dbReference>
<dbReference type="Pfam" id="PF02014">
    <property type="entry name" value="Reeler"/>
    <property type="match status" value="2"/>
</dbReference>
<dbReference type="OrthoDB" id="6418377at2759"/>
<dbReference type="CDD" id="cd08544">
    <property type="entry name" value="Reeler"/>
    <property type="match status" value="2"/>
</dbReference>
<name>A0A0L0BZ88_LUCCU</name>
<feature type="domain" description="Reelin" evidence="2">
    <location>
        <begin position="158"/>
        <end position="309"/>
    </location>
</feature>
<dbReference type="STRING" id="7375.A0A0L0BZ88"/>
<proteinExistence type="predicted"/>
<dbReference type="GO" id="GO:0016020">
    <property type="term" value="C:membrane"/>
    <property type="evidence" value="ECO:0007669"/>
    <property type="project" value="TreeGrafter"/>
</dbReference>
<keyword evidence="4" id="KW-1185">Reference proteome</keyword>
<dbReference type="AlphaFoldDB" id="A0A0L0BZ88"/>